<dbReference type="UniPathway" id="UPA00193"/>
<dbReference type="GO" id="GO:0009086">
    <property type="term" value="P:methionine biosynthetic process"/>
    <property type="evidence" value="ECO:0007669"/>
    <property type="project" value="TreeGrafter"/>
</dbReference>
<dbReference type="Gene3D" id="3.20.20.220">
    <property type="match status" value="1"/>
</dbReference>
<comment type="cofactor">
    <cofactor evidence="1 9">
        <name>FAD</name>
        <dbReference type="ChEBI" id="CHEBI:57692"/>
    </cofactor>
</comment>
<keyword evidence="11" id="KW-1185">Reference proteome</keyword>
<evidence type="ECO:0000256" key="9">
    <source>
        <dbReference type="RuleBase" id="RU003862"/>
    </source>
</evidence>
<dbReference type="GO" id="GO:0035999">
    <property type="term" value="P:tetrahydrofolate interconversion"/>
    <property type="evidence" value="ECO:0007669"/>
    <property type="project" value="UniProtKB-UniPathway"/>
</dbReference>
<name>A0A840HVV2_9SPHN</name>
<evidence type="ECO:0000256" key="1">
    <source>
        <dbReference type="ARBA" id="ARBA00001974"/>
    </source>
</evidence>
<keyword evidence="6 9" id="KW-0560">Oxidoreductase</keyword>
<keyword evidence="5 9" id="KW-0274">FAD</keyword>
<evidence type="ECO:0000256" key="7">
    <source>
        <dbReference type="ARBA" id="ARBA00034478"/>
    </source>
</evidence>
<evidence type="ECO:0000313" key="10">
    <source>
        <dbReference type="EMBL" id="MBB4641668.1"/>
    </source>
</evidence>
<comment type="similarity">
    <text evidence="3 9">Belongs to the methylenetetrahydrofolate reductase family.</text>
</comment>
<dbReference type="PANTHER" id="PTHR45754">
    <property type="entry name" value="METHYLENETETRAHYDROFOLATE REDUCTASE"/>
    <property type="match status" value="1"/>
</dbReference>
<dbReference type="RefSeq" id="WP_322790355.1">
    <property type="nucleotide sequence ID" value="NZ_JACHOV010000007.1"/>
</dbReference>
<dbReference type="PANTHER" id="PTHR45754:SF3">
    <property type="entry name" value="METHYLENETETRAHYDROFOLATE REDUCTASE (NADPH)"/>
    <property type="match status" value="1"/>
</dbReference>
<evidence type="ECO:0000256" key="4">
    <source>
        <dbReference type="ARBA" id="ARBA00022630"/>
    </source>
</evidence>
<dbReference type="GO" id="GO:0106312">
    <property type="term" value="F:methylenetetrahydrofolate reductase (NADH) activity"/>
    <property type="evidence" value="ECO:0007669"/>
    <property type="project" value="UniProtKB-EC"/>
</dbReference>
<dbReference type="GO" id="GO:0005829">
    <property type="term" value="C:cytosol"/>
    <property type="evidence" value="ECO:0007669"/>
    <property type="project" value="TreeGrafter"/>
</dbReference>
<comment type="catalytic activity">
    <reaction evidence="8">
        <text>(6S)-5-methyl-5,6,7,8-tetrahydrofolate + NAD(+) = (6R)-5,10-methylene-5,6,7,8-tetrahydrofolate + NADH + H(+)</text>
        <dbReference type="Rhea" id="RHEA:19821"/>
        <dbReference type="ChEBI" id="CHEBI:15378"/>
        <dbReference type="ChEBI" id="CHEBI:15636"/>
        <dbReference type="ChEBI" id="CHEBI:18608"/>
        <dbReference type="ChEBI" id="CHEBI:57540"/>
        <dbReference type="ChEBI" id="CHEBI:57945"/>
        <dbReference type="EC" id="1.5.1.54"/>
    </reaction>
    <physiologicalReaction direction="right-to-left" evidence="8">
        <dbReference type="Rhea" id="RHEA:19823"/>
    </physiologicalReaction>
</comment>
<accession>A0A840HVV2</accession>
<keyword evidence="4 9" id="KW-0285">Flavoprotein</keyword>
<evidence type="ECO:0000313" key="11">
    <source>
        <dbReference type="Proteomes" id="UP000575068"/>
    </source>
</evidence>
<proteinExistence type="inferred from homology"/>
<dbReference type="InterPro" id="IPR003171">
    <property type="entry name" value="Mehydrof_redctse-like"/>
</dbReference>
<dbReference type="SUPFAM" id="SSF51730">
    <property type="entry name" value="FAD-linked oxidoreductase"/>
    <property type="match status" value="1"/>
</dbReference>
<comment type="caution">
    <text evidence="10">The sequence shown here is derived from an EMBL/GenBank/DDBJ whole genome shotgun (WGS) entry which is preliminary data.</text>
</comment>
<evidence type="ECO:0000256" key="3">
    <source>
        <dbReference type="ARBA" id="ARBA00006743"/>
    </source>
</evidence>
<dbReference type="GO" id="GO:0071949">
    <property type="term" value="F:FAD binding"/>
    <property type="evidence" value="ECO:0007669"/>
    <property type="project" value="TreeGrafter"/>
</dbReference>
<sequence length="293" mass="31574">MSTSVVTIVPENASAMRLMDDYSIEITVKDGSELAKAAPLMAPNTRISVTFLPKEDYQKRLAAVAEVLRLGLRPVPHISARRIKSEVELETYLSELAKLGASEELFIVAGDPDVPDGPFEDALTVIRSGLLQKYGVRRIGIGGYPEGHSKIGDDQLWQALRDKHAALTEQGIGVSILTQFGFNTEPVFAWLKQLRSEGIDAPVRLGVPGPASATTLLRFAARCGVSASSSVLSKYGLSLTKLMQPTGPDKYVLALAKGMRSDIYGDVGLHFYPFGGLIATAAWIRAFSAIGEL</sequence>
<dbReference type="AlphaFoldDB" id="A0A840HVV2"/>
<gene>
    <name evidence="10" type="ORF">HNQ99_001981</name>
</gene>
<dbReference type="InterPro" id="IPR029041">
    <property type="entry name" value="FAD-linked_oxidoreductase-like"/>
</dbReference>
<evidence type="ECO:0000256" key="8">
    <source>
        <dbReference type="ARBA" id="ARBA00048628"/>
    </source>
</evidence>
<evidence type="ECO:0000256" key="5">
    <source>
        <dbReference type="ARBA" id="ARBA00022827"/>
    </source>
</evidence>
<evidence type="ECO:0000256" key="6">
    <source>
        <dbReference type="ARBA" id="ARBA00023002"/>
    </source>
</evidence>
<dbReference type="EMBL" id="JACHOV010000007">
    <property type="protein sequence ID" value="MBB4641668.1"/>
    <property type="molecule type" value="Genomic_DNA"/>
</dbReference>
<protein>
    <recommendedName>
        <fullName evidence="9">Methylenetetrahydrofolate reductase</fullName>
    </recommendedName>
</protein>
<reference evidence="10 11" key="1">
    <citation type="submission" date="2020-08" db="EMBL/GenBank/DDBJ databases">
        <title>Genomic Encyclopedia of Type Strains, Phase IV (KMG-IV): sequencing the most valuable type-strain genomes for metagenomic binning, comparative biology and taxonomic classification.</title>
        <authorList>
            <person name="Goeker M."/>
        </authorList>
    </citation>
    <scope>NUCLEOTIDE SEQUENCE [LARGE SCALE GENOMIC DNA]</scope>
    <source>
        <strain evidence="10 11">DSM 7465</strain>
    </source>
</reference>
<dbReference type="Proteomes" id="UP000575068">
    <property type="component" value="Unassembled WGS sequence"/>
</dbReference>
<dbReference type="Pfam" id="PF02219">
    <property type="entry name" value="MTHFR"/>
    <property type="match status" value="1"/>
</dbReference>
<comment type="pathway">
    <text evidence="7">Amino-acid biosynthesis; L-methionine biosynthesis via de novo pathway.</text>
</comment>
<organism evidence="10 11">
    <name type="scientific">Rhizorhapis suberifaciens</name>
    <name type="common">corky root of lettuce</name>
    <dbReference type="NCBI Taxonomy" id="13656"/>
    <lineage>
        <taxon>Bacteria</taxon>
        <taxon>Pseudomonadati</taxon>
        <taxon>Pseudomonadota</taxon>
        <taxon>Alphaproteobacteria</taxon>
        <taxon>Sphingomonadales</taxon>
        <taxon>Sphingomonadaceae</taxon>
        <taxon>Rhizorhapis</taxon>
    </lineage>
</organism>
<comment type="pathway">
    <text evidence="2 9">One-carbon metabolism; tetrahydrofolate interconversion.</text>
</comment>
<evidence type="ECO:0000256" key="2">
    <source>
        <dbReference type="ARBA" id="ARBA00004777"/>
    </source>
</evidence>